<evidence type="ECO:0000259" key="10">
    <source>
        <dbReference type="Pfam" id="PF01163"/>
    </source>
</evidence>
<comment type="catalytic activity">
    <reaction evidence="7">
        <text>L-threonyl-[protein] + ATP = O-phospho-L-threonyl-[protein] + ADP + H(+)</text>
        <dbReference type="Rhea" id="RHEA:46608"/>
        <dbReference type="Rhea" id="RHEA-COMP:11060"/>
        <dbReference type="Rhea" id="RHEA-COMP:11605"/>
        <dbReference type="ChEBI" id="CHEBI:15378"/>
        <dbReference type="ChEBI" id="CHEBI:30013"/>
        <dbReference type="ChEBI" id="CHEBI:30616"/>
        <dbReference type="ChEBI" id="CHEBI:61977"/>
        <dbReference type="ChEBI" id="CHEBI:456216"/>
        <dbReference type="EC" id="2.7.11.1"/>
    </reaction>
</comment>
<accession>A0A897NIP3</accession>
<evidence type="ECO:0000256" key="2">
    <source>
        <dbReference type="ARBA" id="ARBA00022527"/>
    </source>
</evidence>
<keyword evidence="3" id="KW-0808">Transferase</keyword>
<evidence type="ECO:0000256" key="4">
    <source>
        <dbReference type="ARBA" id="ARBA00022741"/>
    </source>
</evidence>
<dbReference type="GO" id="GO:0004674">
    <property type="term" value="F:protein serine/threonine kinase activity"/>
    <property type="evidence" value="ECO:0007669"/>
    <property type="project" value="UniProtKB-KW"/>
</dbReference>
<feature type="region of interest" description="Disordered" evidence="9">
    <location>
        <begin position="47"/>
        <end position="66"/>
    </location>
</feature>
<keyword evidence="5 11" id="KW-0418">Kinase</keyword>
<evidence type="ECO:0000256" key="8">
    <source>
        <dbReference type="ARBA" id="ARBA00048679"/>
    </source>
</evidence>
<evidence type="ECO:0000313" key="12">
    <source>
        <dbReference type="Proteomes" id="UP000663305"/>
    </source>
</evidence>
<evidence type="ECO:0000256" key="3">
    <source>
        <dbReference type="ARBA" id="ARBA00022679"/>
    </source>
</evidence>
<proteinExistence type="predicted"/>
<dbReference type="InterPro" id="IPR018934">
    <property type="entry name" value="RIO_dom"/>
</dbReference>
<dbReference type="AlphaFoldDB" id="A0A897NIP3"/>
<protein>
    <recommendedName>
        <fullName evidence="1">non-specific serine/threonine protein kinase</fullName>
        <ecNumber evidence="1">2.7.11.1</ecNumber>
    </recommendedName>
</protein>
<reference evidence="11" key="1">
    <citation type="submission" date="2020-11" db="EMBL/GenBank/DDBJ databases">
        <title>Carbohydrate-dependent, anaerobic sulfur respiration: A novel catabolism in halophilic archaea.</title>
        <authorList>
            <person name="Sorokin D.Y."/>
            <person name="Messina E."/>
            <person name="Smedile F."/>
            <person name="La Cono V."/>
            <person name="Hallsworth J.E."/>
            <person name="Yakimov M.M."/>
        </authorList>
    </citation>
    <scope>NUCLEOTIDE SEQUENCE</scope>
    <source>
        <strain evidence="11">HSR-Bgl</strain>
    </source>
</reference>
<dbReference type="EC" id="2.7.11.1" evidence="1"/>
<evidence type="ECO:0000256" key="9">
    <source>
        <dbReference type="SAM" id="MobiDB-lite"/>
    </source>
</evidence>
<dbReference type="EMBL" id="CP064789">
    <property type="protein sequence ID" value="QSG12478.1"/>
    <property type="molecule type" value="Genomic_DNA"/>
</dbReference>
<evidence type="ECO:0000256" key="6">
    <source>
        <dbReference type="ARBA" id="ARBA00022840"/>
    </source>
</evidence>
<evidence type="ECO:0000256" key="5">
    <source>
        <dbReference type="ARBA" id="ARBA00022777"/>
    </source>
</evidence>
<dbReference type="GO" id="GO:0005524">
    <property type="term" value="F:ATP binding"/>
    <property type="evidence" value="ECO:0007669"/>
    <property type="project" value="UniProtKB-KW"/>
</dbReference>
<organism evidence="11 12">
    <name type="scientific">Halapricum desulfuricans</name>
    <dbReference type="NCBI Taxonomy" id="2841257"/>
    <lineage>
        <taxon>Archaea</taxon>
        <taxon>Methanobacteriati</taxon>
        <taxon>Methanobacteriota</taxon>
        <taxon>Stenosarchaea group</taxon>
        <taxon>Halobacteria</taxon>
        <taxon>Halobacteriales</taxon>
        <taxon>Haloarculaceae</taxon>
        <taxon>Halapricum</taxon>
    </lineage>
</organism>
<sequence length="66" mass="7223">MIDLGQAVTTHSPNAEDFLRRDCQNVANFFAGQGVEVTTDGLYEWVTSEDERSESSGNANGERSDP</sequence>
<keyword evidence="4" id="KW-0547">Nucleotide-binding</keyword>
<evidence type="ECO:0000313" key="11">
    <source>
        <dbReference type="EMBL" id="QSG12478.1"/>
    </source>
</evidence>
<keyword evidence="6" id="KW-0067">ATP-binding</keyword>
<dbReference type="Pfam" id="PF01163">
    <property type="entry name" value="RIO1"/>
    <property type="match status" value="1"/>
</dbReference>
<name>A0A897NIP3_9EURY</name>
<keyword evidence="2 11" id="KW-0723">Serine/threonine-protein kinase</keyword>
<evidence type="ECO:0000256" key="1">
    <source>
        <dbReference type="ARBA" id="ARBA00012513"/>
    </source>
</evidence>
<evidence type="ECO:0000256" key="7">
    <source>
        <dbReference type="ARBA" id="ARBA00047899"/>
    </source>
</evidence>
<feature type="domain" description="RIO-type" evidence="10">
    <location>
        <begin position="1"/>
        <end position="38"/>
    </location>
</feature>
<dbReference type="Proteomes" id="UP000663305">
    <property type="component" value="Chromosome"/>
</dbReference>
<comment type="catalytic activity">
    <reaction evidence="8">
        <text>L-seryl-[protein] + ATP = O-phospho-L-seryl-[protein] + ADP + H(+)</text>
        <dbReference type="Rhea" id="RHEA:17989"/>
        <dbReference type="Rhea" id="RHEA-COMP:9863"/>
        <dbReference type="Rhea" id="RHEA-COMP:11604"/>
        <dbReference type="ChEBI" id="CHEBI:15378"/>
        <dbReference type="ChEBI" id="CHEBI:29999"/>
        <dbReference type="ChEBI" id="CHEBI:30616"/>
        <dbReference type="ChEBI" id="CHEBI:83421"/>
        <dbReference type="ChEBI" id="CHEBI:456216"/>
        <dbReference type="EC" id="2.7.11.1"/>
    </reaction>
</comment>
<gene>
    <name evidence="11" type="primary">rIO12</name>
    <name evidence="11" type="ORF">HSBGL_2069</name>
</gene>
<dbReference type="Gene3D" id="1.10.510.10">
    <property type="entry name" value="Transferase(Phosphotransferase) domain 1"/>
    <property type="match status" value="1"/>
</dbReference>
<feature type="compositionally biased region" description="Polar residues" evidence="9">
    <location>
        <begin position="55"/>
        <end position="66"/>
    </location>
</feature>